<reference evidence="8" key="1">
    <citation type="submission" date="2023-07" db="EMBL/GenBank/DDBJ databases">
        <title>A chromosome-level genome assembly of Lolium multiflorum.</title>
        <authorList>
            <person name="Chen Y."/>
            <person name="Copetti D."/>
            <person name="Kolliker R."/>
            <person name="Studer B."/>
        </authorList>
    </citation>
    <scope>NUCLEOTIDE SEQUENCE</scope>
    <source>
        <strain evidence="8">02402/16</strain>
        <tissue evidence="8">Leaf</tissue>
    </source>
</reference>
<name>A0AAD8S3Y3_LOLMU</name>
<evidence type="ECO:0000259" key="7">
    <source>
        <dbReference type="PROSITE" id="PS51039"/>
    </source>
</evidence>
<keyword evidence="2" id="KW-0479">Metal-binding</keyword>
<dbReference type="PANTHER" id="PTHR10634">
    <property type="entry name" value="AN1-TYPE ZINC FINGER PROTEIN"/>
    <property type="match status" value="1"/>
</dbReference>
<dbReference type="Proteomes" id="UP001231189">
    <property type="component" value="Unassembled WGS sequence"/>
</dbReference>
<evidence type="ECO:0000313" key="9">
    <source>
        <dbReference type="Proteomes" id="UP001231189"/>
    </source>
</evidence>
<dbReference type="SUPFAM" id="SSF118310">
    <property type="entry name" value="AN1-like Zinc finger"/>
    <property type="match status" value="1"/>
</dbReference>
<evidence type="ECO:0000256" key="5">
    <source>
        <dbReference type="ARBA" id="ARBA00023016"/>
    </source>
</evidence>
<evidence type="ECO:0000313" key="8">
    <source>
        <dbReference type="EMBL" id="KAK1643647.1"/>
    </source>
</evidence>
<accession>A0AAD8S3Y3</accession>
<comment type="caution">
    <text evidence="8">The sequence shown here is derived from an EMBL/GenBank/DDBJ whole genome shotgun (WGS) entry which is preliminary data.</text>
</comment>
<evidence type="ECO:0000256" key="1">
    <source>
        <dbReference type="ARBA" id="ARBA00003732"/>
    </source>
</evidence>
<gene>
    <name evidence="8" type="ORF">QYE76_061452</name>
</gene>
<keyword evidence="3 6" id="KW-0863">Zinc-finger</keyword>
<evidence type="ECO:0000256" key="6">
    <source>
        <dbReference type="PROSITE-ProRule" id="PRU00449"/>
    </source>
</evidence>
<keyword evidence="9" id="KW-1185">Reference proteome</keyword>
<keyword evidence="4" id="KW-0862">Zinc</keyword>
<dbReference type="SMART" id="SM00154">
    <property type="entry name" value="ZnF_AN1"/>
    <property type="match status" value="1"/>
</dbReference>
<keyword evidence="5" id="KW-0346">Stress response</keyword>
<evidence type="ECO:0000256" key="2">
    <source>
        <dbReference type="ARBA" id="ARBA00022723"/>
    </source>
</evidence>
<dbReference type="Pfam" id="PF01428">
    <property type="entry name" value="zf-AN1"/>
    <property type="match status" value="1"/>
</dbReference>
<organism evidence="8 9">
    <name type="scientific">Lolium multiflorum</name>
    <name type="common">Italian ryegrass</name>
    <name type="synonym">Lolium perenne subsp. multiflorum</name>
    <dbReference type="NCBI Taxonomy" id="4521"/>
    <lineage>
        <taxon>Eukaryota</taxon>
        <taxon>Viridiplantae</taxon>
        <taxon>Streptophyta</taxon>
        <taxon>Embryophyta</taxon>
        <taxon>Tracheophyta</taxon>
        <taxon>Spermatophyta</taxon>
        <taxon>Magnoliopsida</taxon>
        <taxon>Liliopsida</taxon>
        <taxon>Poales</taxon>
        <taxon>Poaceae</taxon>
        <taxon>BOP clade</taxon>
        <taxon>Pooideae</taxon>
        <taxon>Poodae</taxon>
        <taxon>Poeae</taxon>
        <taxon>Poeae Chloroplast Group 2 (Poeae type)</taxon>
        <taxon>Loliodinae</taxon>
        <taxon>Loliinae</taxon>
        <taxon>Lolium</taxon>
    </lineage>
</organism>
<dbReference type="EMBL" id="JAUUTY010000004">
    <property type="protein sequence ID" value="KAK1643647.1"/>
    <property type="molecule type" value="Genomic_DNA"/>
</dbReference>
<dbReference type="InterPro" id="IPR000058">
    <property type="entry name" value="Znf_AN1"/>
</dbReference>
<dbReference type="PROSITE" id="PS51039">
    <property type="entry name" value="ZF_AN1"/>
    <property type="match status" value="1"/>
</dbReference>
<evidence type="ECO:0000256" key="3">
    <source>
        <dbReference type="ARBA" id="ARBA00022771"/>
    </source>
</evidence>
<dbReference type="Gene3D" id="4.10.1110.10">
    <property type="entry name" value="AN1-like Zinc finger"/>
    <property type="match status" value="1"/>
</dbReference>
<comment type="function">
    <text evidence="1">May be involved in environmental stress response.</text>
</comment>
<sequence length="245" mass="26368">MMRAAETSMEERLAATTESLKASLERMKETAALLKSTDATLARIARRQACWEPAEPVVQDGMERRRDSFAQNMEAAAQALARISSVLEGRVPEATDPPPPSVVSVNRAVAAAALRAEEVLAYATPTRYSTVCSAINVGSNHVAVVSPTSGMAHIPASTDAWNNTVQGPVATTNHHCIDLTPRSSPAATGCDMGLLGFRCRCEGTFCSVHRFSDKHECGFDYKSAGREEIAKHNPMVVADKIARRI</sequence>
<dbReference type="PANTHER" id="PTHR10634:SF136">
    <property type="entry name" value="AN1-TYPE DOMAIN-CONTAINING PROTEIN"/>
    <property type="match status" value="1"/>
</dbReference>
<dbReference type="GO" id="GO:0008270">
    <property type="term" value="F:zinc ion binding"/>
    <property type="evidence" value="ECO:0007669"/>
    <property type="project" value="UniProtKB-KW"/>
</dbReference>
<proteinExistence type="predicted"/>
<evidence type="ECO:0000256" key="4">
    <source>
        <dbReference type="ARBA" id="ARBA00022833"/>
    </source>
</evidence>
<dbReference type="InterPro" id="IPR035896">
    <property type="entry name" value="AN1-like_Znf"/>
</dbReference>
<dbReference type="AlphaFoldDB" id="A0AAD8S3Y3"/>
<protein>
    <recommendedName>
        <fullName evidence="7">AN1-type domain-containing protein</fullName>
    </recommendedName>
</protein>
<dbReference type="InterPro" id="IPR050652">
    <property type="entry name" value="AN1_A20_ZnFinger"/>
</dbReference>
<feature type="domain" description="AN1-type" evidence="7">
    <location>
        <begin position="177"/>
        <end position="225"/>
    </location>
</feature>